<evidence type="ECO:0000259" key="4">
    <source>
        <dbReference type="Pfam" id="PF00535"/>
    </source>
</evidence>
<dbReference type="InterPro" id="IPR001173">
    <property type="entry name" value="Glyco_trans_2-like"/>
</dbReference>
<evidence type="ECO:0000256" key="1">
    <source>
        <dbReference type="ARBA" id="ARBA00006739"/>
    </source>
</evidence>
<dbReference type="CDD" id="cd06442">
    <property type="entry name" value="DPM1_like"/>
    <property type="match status" value="1"/>
</dbReference>
<feature type="domain" description="Glycosyltransferase 2-like" evidence="4">
    <location>
        <begin position="7"/>
        <end position="171"/>
    </location>
</feature>
<gene>
    <name evidence="5" type="ORF">CJEDD_06460</name>
</gene>
<comment type="similarity">
    <text evidence="1">Belongs to the glycosyltransferase 2 family.</text>
</comment>
<evidence type="ECO:0000256" key="2">
    <source>
        <dbReference type="ARBA" id="ARBA00022676"/>
    </source>
</evidence>
<dbReference type="Gene3D" id="3.90.550.10">
    <property type="entry name" value="Spore Coat Polysaccharide Biosynthesis Protein SpsA, Chain A"/>
    <property type="match status" value="1"/>
</dbReference>
<accession>A0ABY7UMI8</accession>
<evidence type="ECO:0000256" key="3">
    <source>
        <dbReference type="ARBA" id="ARBA00022679"/>
    </source>
</evidence>
<dbReference type="Proteomes" id="UP001218071">
    <property type="component" value="Chromosome"/>
</dbReference>
<organism evidence="5 6">
    <name type="scientific">Corynebacterium jeddahense</name>
    <dbReference type="NCBI Taxonomy" id="1414719"/>
    <lineage>
        <taxon>Bacteria</taxon>
        <taxon>Bacillati</taxon>
        <taxon>Actinomycetota</taxon>
        <taxon>Actinomycetes</taxon>
        <taxon>Mycobacteriales</taxon>
        <taxon>Corynebacteriaceae</taxon>
        <taxon>Corynebacterium</taxon>
    </lineage>
</organism>
<reference evidence="5 6" key="1">
    <citation type="submission" date="2020-10" db="EMBL/GenBank/DDBJ databases">
        <title>Complete genome sequence of Corynebacterium jeddahense DSM 45997, type strain of Corynebacterium jeddahense.</title>
        <authorList>
            <person name="Busche T."/>
            <person name="Kalinowski J."/>
            <person name="Ruckert C."/>
        </authorList>
    </citation>
    <scope>NUCLEOTIDE SEQUENCE [LARGE SCALE GENOMIC DNA]</scope>
    <source>
        <strain evidence="5 6">DSM 45997</strain>
    </source>
</reference>
<dbReference type="PANTHER" id="PTHR43398:SF1">
    <property type="entry name" value="DOLICHOL-PHOSPHATE MANNOSYLTRANSFERASE SUBUNIT 1"/>
    <property type="match status" value="1"/>
</dbReference>
<dbReference type="RefSeq" id="WP_042405820.1">
    <property type="nucleotide sequence ID" value="NZ_CBYN010000021.1"/>
</dbReference>
<keyword evidence="3 5" id="KW-0808">Transferase</keyword>
<dbReference type="GO" id="GO:0047267">
    <property type="term" value="F:undecaprenyl-phosphate mannosyltransferase activity"/>
    <property type="evidence" value="ECO:0007669"/>
    <property type="project" value="UniProtKB-EC"/>
</dbReference>
<name>A0ABY7UMI8_9CORY</name>
<keyword evidence="2 5" id="KW-0328">Glycosyltransferase</keyword>
<sequence>MANDTLVIIPTYNEVENLPLIVGRVLAAQDGVDVLVVDDNSPDGTGAKADELAAEHDEVNVLHRAGKEGLLAAYRDGFRWGLERDYQVFVQMDADGSHAPEELGRLLGAIDDGADLVIGSRYIDGGEVKNWPKNRYLLSKLGNEYIALALGGDVKDMTAGYRAFKRETLEALDFDALSGKGYIFQVEVAHKAEQLGFDVREVPVTFEDRKLGESKLDASFAAASLAEVTKWGVQDKATVVKDLSTETGRQIVHAAEQSKLSGLGKRIEGAPEQVVNAISEFVPVVKHEVEGLQLGSLRTRAARRTNDAINLGAETIRQALHALGLDSKK</sequence>
<dbReference type="InterPro" id="IPR039528">
    <property type="entry name" value="DPM1-like"/>
</dbReference>
<dbReference type="EMBL" id="CP063194">
    <property type="protein sequence ID" value="WCZ38894.1"/>
    <property type="molecule type" value="Genomic_DNA"/>
</dbReference>
<keyword evidence="6" id="KW-1185">Reference proteome</keyword>
<dbReference type="Pfam" id="PF00535">
    <property type="entry name" value="Glycos_transf_2"/>
    <property type="match status" value="1"/>
</dbReference>
<protein>
    <submittedName>
        <fullName evidence="5">Undecaprenyl-phosphate mannosyltransferase</fullName>
        <ecNumber evidence="5">2.4.1.54</ecNumber>
    </submittedName>
</protein>
<dbReference type="InterPro" id="IPR029044">
    <property type="entry name" value="Nucleotide-diphossugar_trans"/>
</dbReference>
<proteinExistence type="inferred from homology"/>
<dbReference type="EC" id="2.4.1.54" evidence="5"/>
<evidence type="ECO:0000313" key="6">
    <source>
        <dbReference type="Proteomes" id="UP001218071"/>
    </source>
</evidence>
<evidence type="ECO:0000313" key="5">
    <source>
        <dbReference type="EMBL" id="WCZ38894.1"/>
    </source>
</evidence>
<dbReference type="PANTHER" id="PTHR43398">
    <property type="entry name" value="DOLICHOL-PHOSPHATE MANNOSYLTRANSFERASE SUBUNIT 1"/>
    <property type="match status" value="1"/>
</dbReference>
<dbReference type="SUPFAM" id="SSF53448">
    <property type="entry name" value="Nucleotide-diphospho-sugar transferases"/>
    <property type="match status" value="1"/>
</dbReference>